<protein>
    <submittedName>
        <fullName evidence="4">Uncharacterized protein</fullName>
    </submittedName>
</protein>
<dbReference type="WBParaSite" id="PgB03_g166_t01">
    <property type="protein sequence ID" value="PgB03_g166_t01"/>
    <property type="gene ID" value="PgB03_g166"/>
</dbReference>
<keyword evidence="2" id="KW-0472">Membrane</keyword>
<evidence type="ECO:0000256" key="1">
    <source>
        <dbReference type="SAM" id="MobiDB-lite"/>
    </source>
</evidence>
<feature type="compositionally biased region" description="Polar residues" evidence="1">
    <location>
        <begin position="200"/>
        <end position="213"/>
    </location>
</feature>
<dbReference type="AlphaFoldDB" id="A0A914ZH38"/>
<dbReference type="Proteomes" id="UP000887569">
    <property type="component" value="Unplaced"/>
</dbReference>
<feature type="region of interest" description="Disordered" evidence="1">
    <location>
        <begin position="175"/>
        <end position="227"/>
    </location>
</feature>
<keyword evidence="3" id="KW-1185">Reference proteome</keyword>
<proteinExistence type="predicted"/>
<organism evidence="3 4">
    <name type="scientific">Parascaris univalens</name>
    <name type="common">Nematode worm</name>
    <dbReference type="NCBI Taxonomy" id="6257"/>
    <lineage>
        <taxon>Eukaryota</taxon>
        <taxon>Metazoa</taxon>
        <taxon>Ecdysozoa</taxon>
        <taxon>Nematoda</taxon>
        <taxon>Chromadorea</taxon>
        <taxon>Rhabditida</taxon>
        <taxon>Spirurina</taxon>
        <taxon>Ascaridomorpha</taxon>
        <taxon>Ascaridoidea</taxon>
        <taxon>Ascarididae</taxon>
        <taxon>Parascaris</taxon>
    </lineage>
</organism>
<feature type="transmembrane region" description="Helical" evidence="2">
    <location>
        <begin position="32"/>
        <end position="50"/>
    </location>
</feature>
<keyword evidence="2" id="KW-0812">Transmembrane</keyword>
<feature type="transmembrane region" description="Helical" evidence="2">
    <location>
        <begin position="62"/>
        <end position="81"/>
    </location>
</feature>
<accession>A0A914ZH38</accession>
<evidence type="ECO:0000313" key="4">
    <source>
        <dbReference type="WBParaSite" id="PgB03_g166_t01"/>
    </source>
</evidence>
<evidence type="ECO:0000256" key="2">
    <source>
        <dbReference type="SAM" id="Phobius"/>
    </source>
</evidence>
<evidence type="ECO:0000313" key="3">
    <source>
        <dbReference type="Proteomes" id="UP000887569"/>
    </source>
</evidence>
<reference evidence="4" key="1">
    <citation type="submission" date="2022-11" db="UniProtKB">
        <authorList>
            <consortium name="WormBaseParasite"/>
        </authorList>
    </citation>
    <scope>IDENTIFICATION</scope>
</reference>
<sequence>MVKSALSHPPSTNNASRCADTSRYNQHISTRFVVSIFVVLSMGTILHLGHTMVIGSEGVLKYIGSAVVIFLAAFSYEWTIIHSGALTRAKKAYFDEANVLETYQPRARTMGHLFCPEPPTPAPVVKITEGIDPGRHTAVENAEFNALRDSHYANMFAHAMKMKKEMEAMEKEGNYGGASAATNEGDPAAREVGTGGAAANNESIELNMAATSSKDNKRVIPGAYKET</sequence>
<name>A0A914ZH38_PARUN</name>
<keyword evidence="2" id="KW-1133">Transmembrane helix</keyword>